<dbReference type="InterPro" id="IPR013833">
    <property type="entry name" value="Cyt_c_oxidase_su3_a-hlx"/>
</dbReference>
<evidence type="ECO:0000256" key="5">
    <source>
        <dbReference type="ARBA" id="ARBA00023136"/>
    </source>
</evidence>
<sequence>MILAVAFVWLLALGAAIFLARQDIAAKPWLERGEIGGYSPDRREPAARTGLIFVLAIVGVLFALIASAFVMRAGDADWVAAPAPRLLWFNTGLLFAASFLLEGAARASAGVDARRADALLLAGALASGAFLIGQIVAWRELAGEGFGLGSGVAAAFFYLMTGLHGAHLLGGLVALAITFARTRGDVVSRSAALRFKLCAAYWHFLLLVWLLLFALLQGWGGGLVALCRTLIRA</sequence>
<dbReference type="SUPFAM" id="SSF81452">
    <property type="entry name" value="Cytochrome c oxidase subunit III-like"/>
    <property type="match status" value="1"/>
</dbReference>
<dbReference type="Pfam" id="PF00510">
    <property type="entry name" value="COX3"/>
    <property type="match status" value="1"/>
</dbReference>
<dbReference type="PANTHER" id="PTHR11403:SF10">
    <property type="entry name" value="CYTOCHROME C OXIDASE"/>
    <property type="match status" value="1"/>
</dbReference>
<organism evidence="9 10">
    <name type="scientific">Rhodoblastus acidophilus</name>
    <name type="common">Rhodopseudomonas acidophila</name>
    <dbReference type="NCBI Taxonomy" id="1074"/>
    <lineage>
        <taxon>Bacteria</taxon>
        <taxon>Pseudomonadati</taxon>
        <taxon>Pseudomonadota</taxon>
        <taxon>Alphaproteobacteria</taxon>
        <taxon>Hyphomicrobiales</taxon>
        <taxon>Rhodoblastaceae</taxon>
        <taxon>Rhodoblastus</taxon>
    </lineage>
</organism>
<proteinExistence type="inferred from homology"/>
<name>A0A212S3F3_RHOAC</name>
<feature type="transmembrane region" description="Helical" evidence="7">
    <location>
        <begin position="49"/>
        <end position="74"/>
    </location>
</feature>
<accession>A0A212S3F3</accession>
<dbReference type="Proteomes" id="UP000198418">
    <property type="component" value="Unassembled WGS sequence"/>
</dbReference>
<feature type="transmembrane region" description="Helical" evidence="7">
    <location>
        <begin position="118"/>
        <end position="138"/>
    </location>
</feature>
<dbReference type="OrthoDB" id="9808200at2"/>
<evidence type="ECO:0000256" key="2">
    <source>
        <dbReference type="ARBA" id="ARBA00010581"/>
    </source>
</evidence>
<keyword evidence="5 7" id="KW-0472">Membrane</keyword>
<evidence type="ECO:0000256" key="6">
    <source>
        <dbReference type="RuleBase" id="RU003376"/>
    </source>
</evidence>
<protein>
    <submittedName>
        <fullName evidence="9">Cytochrome c oxidase subunit 3</fullName>
    </submittedName>
</protein>
<feature type="domain" description="Heme-copper oxidase subunit III family profile" evidence="8">
    <location>
        <begin position="1"/>
        <end position="221"/>
    </location>
</feature>
<evidence type="ECO:0000313" key="10">
    <source>
        <dbReference type="Proteomes" id="UP000198418"/>
    </source>
</evidence>
<gene>
    <name evidence="9" type="ORF">SAMN06265338_11186</name>
</gene>
<comment type="subcellular location">
    <subcellularLocation>
        <location evidence="6">Cell membrane</location>
        <topology evidence="6">Multi-pass membrane protein</topology>
    </subcellularLocation>
    <subcellularLocation>
        <location evidence="1">Membrane</location>
        <topology evidence="1">Multi-pass membrane protein</topology>
    </subcellularLocation>
</comment>
<dbReference type="InterPro" id="IPR000298">
    <property type="entry name" value="Cyt_c_oxidase-like_su3"/>
</dbReference>
<dbReference type="Gene3D" id="1.20.120.80">
    <property type="entry name" value="Cytochrome c oxidase, subunit III, four-helix bundle"/>
    <property type="match status" value="1"/>
</dbReference>
<feature type="transmembrane region" description="Helical" evidence="7">
    <location>
        <begin position="200"/>
        <end position="227"/>
    </location>
</feature>
<keyword evidence="4 7" id="KW-1133">Transmembrane helix</keyword>
<dbReference type="AlphaFoldDB" id="A0A212S3F3"/>
<evidence type="ECO:0000256" key="7">
    <source>
        <dbReference type="SAM" id="Phobius"/>
    </source>
</evidence>
<comment type="similarity">
    <text evidence="2 6">Belongs to the cytochrome c oxidase subunit 3 family.</text>
</comment>
<dbReference type="InterPro" id="IPR024791">
    <property type="entry name" value="Cyt_c/ubiquinol_Oxase_su3"/>
</dbReference>
<dbReference type="InterPro" id="IPR035973">
    <property type="entry name" value="Cyt_c_oxidase_su3-like_sf"/>
</dbReference>
<dbReference type="GO" id="GO:0005886">
    <property type="term" value="C:plasma membrane"/>
    <property type="evidence" value="ECO:0007669"/>
    <property type="project" value="UniProtKB-SubCell"/>
</dbReference>
<evidence type="ECO:0000256" key="4">
    <source>
        <dbReference type="ARBA" id="ARBA00022989"/>
    </source>
</evidence>
<evidence type="ECO:0000256" key="1">
    <source>
        <dbReference type="ARBA" id="ARBA00004141"/>
    </source>
</evidence>
<dbReference type="RefSeq" id="WP_088521850.1">
    <property type="nucleotide sequence ID" value="NZ_FYDG01000011.1"/>
</dbReference>
<evidence type="ECO:0000259" key="8">
    <source>
        <dbReference type="PROSITE" id="PS50253"/>
    </source>
</evidence>
<feature type="transmembrane region" description="Helical" evidence="7">
    <location>
        <begin position="86"/>
        <end position="106"/>
    </location>
</feature>
<dbReference type="GO" id="GO:0019646">
    <property type="term" value="P:aerobic electron transport chain"/>
    <property type="evidence" value="ECO:0007669"/>
    <property type="project" value="InterPro"/>
</dbReference>
<keyword evidence="10" id="KW-1185">Reference proteome</keyword>
<feature type="transmembrane region" description="Helical" evidence="7">
    <location>
        <begin position="150"/>
        <end position="180"/>
    </location>
</feature>
<evidence type="ECO:0000313" key="9">
    <source>
        <dbReference type="EMBL" id="SNB79650.1"/>
    </source>
</evidence>
<keyword evidence="3 6" id="KW-0812">Transmembrane</keyword>
<dbReference type="PROSITE" id="PS50253">
    <property type="entry name" value="COX3"/>
    <property type="match status" value="1"/>
</dbReference>
<dbReference type="PANTHER" id="PTHR11403">
    <property type="entry name" value="CYTOCHROME C OXIDASE SUBUNIT III"/>
    <property type="match status" value="1"/>
</dbReference>
<dbReference type="EMBL" id="FYDG01000011">
    <property type="protein sequence ID" value="SNB79650.1"/>
    <property type="molecule type" value="Genomic_DNA"/>
</dbReference>
<evidence type="ECO:0000256" key="3">
    <source>
        <dbReference type="ARBA" id="ARBA00022692"/>
    </source>
</evidence>
<dbReference type="GO" id="GO:0004129">
    <property type="term" value="F:cytochrome-c oxidase activity"/>
    <property type="evidence" value="ECO:0007669"/>
    <property type="project" value="InterPro"/>
</dbReference>
<reference evidence="10" key="1">
    <citation type="submission" date="2017-06" db="EMBL/GenBank/DDBJ databases">
        <authorList>
            <person name="Varghese N."/>
            <person name="Submissions S."/>
        </authorList>
    </citation>
    <scope>NUCLEOTIDE SEQUENCE [LARGE SCALE GENOMIC DNA]</scope>
    <source>
        <strain evidence="10">DSM 137</strain>
    </source>
</reference>